<accession>A0ABU0X0T3</accession>
<evidence type="ECO:0000313" key="3">
    <source>
        <dbReference type="Proteomes" id="UP001225605"/>
    </source>
</evidence>
<dbReference type="Proteomes" id="UP001225605">
    <property type="component" value="Unassembled WGS sequence"/>
</dbReference>
<evidence type="ECO:0000259" key="1">
    <source>
        <dbReference type="Pfam" id="PF01590"/>
    </source>
</evidence>
<name>A0ABU0X0T3_9PSEU</name>
<dbReference type="Gene3D" id="3.30.450.40">
    <property type="match status" value="1"/>
</dbReference>
<feature type="domain" description="GAF" evidence="1">
    <location>
        <begin position="60"/>
        <end position="135"/>
    </location>
</feature>
<organism evidence="2 3">
    <name type="scientific">Saccharothrix yanglingensis</name>
    <dbReference type="NCBI Taxonomy" id="659496"/>
    <lineage>
        <taxon>Bacteria</taxon>
        <taxon>Bacillati</taxon>
        <taxon>Actinomycetota</taxon>
        <taxon>Actinomycetes</taxon>
        <taxon>Pseudonocardiales</taxon>
        <taxon>Pseudonocardiaceae</taxon>
        <taxon>Saccharothrix</taxon>
    </lineage>
</organism>
<protein>
    <submittedName>
        <fullName evidence="2">GAF domain-containing protein</fullName>
    </submittedName>
</protein>
<reference evidence="2 3" key="1">
    <citation type="submission" date="2017-06" db="EMBL/GenBank/DDBJ databases">
        <title>Cultured bacterium strain Saccharothrix yanglingensis Hhs.015.</title>
        <authorList>
            <person name="Xia Y."/>
        </authorList>
    </citation>
    <scope>NUCLEOTIDE SEQUENCE [LARGE SCALE GENOMIC DNA]</scope>
    <source>
        <strain evidence="2 3">Hhs.015</strain>
    </source>
</reference>
<dbReference type="InterPro" id="IPR003018">
    <property type="entry name" value="GAF"/>
</dbReference>
<dbReference type="SUPFAM" id="SSF55781">
    <property type="entry name" value="GAF domain-like"/>
    <property type="match status" value="1"/>
</dbReference>
<dbReference type="Pfam" id="PF01590">
    <property type="entry name" value="GAF"/>
    <property type="match status" value="1"/>
</dbReference>
<sequence length="147" mass="15784">MTDLAVLEEKVRDSVGVRLFTVLAWVPERRALRRVHSSHPDRYPVGGEKTVEVAAVWLERCIEGAEPFFGRDAAAVREIFADHELIESLGCGSIVNVPVVDERDGRVLGVLNILDAEGAYDDGSVAAAQALAPLAVPALREAVGGAR</sequence>
<dbReference type="RefSeq" id="WP_306746032.1">
    <property type="nucleotide sequence ID" value="NZ_NSDM01000005.1"/>
</dbReference>
<dbReference type="EMBL" id="NSDM01000005">
    <property type="protein sequence ID" value="MDQ2584879.1"/>
    <property type="molecule type" value="Genomic_DNA"/>
</dbReference>
<keyword evidence="3" id="KW-1185">Reference proteome</keyword>
<comment type="caution">
    <text evidence="2">The sequence shown here is derived from an EMBL/GenBank/DDBJ whole genome shotgun (WGS) entry which is preliminary data.</text>
</comment>
<gene>
    <name evidence="2" type="ORF">CKY47_12985</name>
</gene>
<proteinExistence type="predicted"/>
<evidence type="ECO:0000313" key="2">
    <source>
        <dbReference type="EMBL" id="MDQ2584879.1"/>
    </source>
</evidence>
<dbReference type="InterPro" id="IPR029016">
    <property type="entry name" value="GAF-like_dom_sf"/>
</dbReference>